<comment type="caution">
    <text evidence="9">The sequence shown here is derived from an EMBL/GenBank/DDBJ whole genome shotgun (WGS) entry which is preliminary data.</text>
</comment>
<gene>
    <name evidence="9" type="ORF">COCNU_11G005180</name>
</gene>
<dbReference type="GO" id="GO:0005975">
    <property type="term" value="P:carbohydrate metabolic process"/>
    <property type="evidence" value="ECO:0007669"/>
    <property type="project" value="InterPro"/>
</dbReference>
<dbReference type="InterPro" id="IPR011050">
    <property type="entry name" value="Pectin_lyase_fold/virulence"/>
</dbReference>
<evidence type="ECO:0000256" key="1">
    <source>
        <dbReference type="ARBA" id="ARBA00004191"/>
    </source>
</evidence>
<comment type="subcellular location">
    <subcellularLocation>
        <location evidence="1">Secreted</location>
        <location evidence="1">Cell wall</location>
    </subcellularLocation>
</comment>
<keyword evidence="10" id="KW-1185">Reference proteome</keyword>
<dbReference type="GO" id="GO:0004650">
    <property type="term" value="F:polygalacturonase activity"/>
    <property type="evidence" value="ECO:0007669"/>
    <property type="project" value="InterPro"/>
</dbReference>
<reference evidence="9" key="1">
    <citation type="journal article" date="2017" name="Gigascience">
        <title>The genome draft of coconut (Cocos nucifera).</title>
        <authorList>
            <person name="Xiao Y."/>
            <person name="Xu P."/>
            <person name="Fan H."/>
            <person name="Baudouin L."/>
            <person name="Xia W."/>
            <person name="Bocs S."/>
            <person name="Xu J."/>
            <person name="Li Q."/>
            <person name="Guo A."/>
            <person name="Zhou L."/>
            <person name="Li J."/>
            <person name="Wu Y."/>
            <person name="Ma Z."/>
            <person name="Armero A."/>
            <person name="Issali A.E."/>
            <person name="Liu N."/>
            <person name="Peng M."/>
            <person name="Yang Y."/>
        </authorList>
    </citation>
    <scope>NUCLEOTIDE SEQUENCE</scope>
    <source>
        <tissue evidence="9">Spear leaf of Hainan Tall coconut</tissue>
    </source>
</reference>
<evidence type="ECO:0000256" key="2">
    <source>
        <dbReference type="ARBA" id="ARBA00008834"/>
    </source>
</evidence>
<dbReference type="OrthoDB" id="187139at2759"/>
<dbReference type="PANTHER" id="PTHR31375">
    <property type="match status" value="1"/>
</dbReference>
<organism evidence="9 10">
    <name type="scientific">Cocos nucifera</name>
    <name type="common">Coconut palm</name>
    <dbReference type="NCBI Taxonomy" id="13894"/>
    <lineage>
        <taxon>Eukaryota</taxon>
        <taxon>Viridiplantae</taxon>
        <taxon>Streptophyta</taxon>
        <taxon>Embryophyta</taxon>
        <taxon>Tracheophyta</taxon>
        <taxon>Spermatophyta</taxon>
        <taxon>Magnoliopsida</taxon>
        <taxon>Liliopsida</taxon>
        <taxon>Arecaceae</taxon>
        <taxon>Arecoideae</taxon>
        <taxon>Cocoseae</taxon>
        <taxon>Attaleinae</taxon>
        <taxon>Cocos</taxon>
    </lineage>
</organism>
<keyword evidence="5 8" id="KW-0378">Hydrolase</keyword>
<evidence type="ECO:0000256" key="4">
    <source>
        <dbReference type="ARBA" id="ARBA00022525"/>
    </source>
</evidence>
<evidence type="ECO:0000313" key="10">
    <source>
        <dbReference type="Proteomes" id="UP000797356"/>
    </source>
</evidence>
<evidence type="ECO:0000256" key="6">
    <source>
        <dbReference type="ARBA" id="ARBA00023295"/>
    </source>
</evidence>
<protein>
    <submittedName>
        <fullName evidence="9">Putative Polygalacturonase</fullName>
    </submittedName>
</protein>
<evidence type="ECO:0000256" key="3">
    <source>
        <dbReference type="ARBA" id="ARBA00022512"/>
    </source>
</evidence>
<keyword evidence="7" id="KW-0961">Cell wall biogenesis/degradation</keyword>
<dbReference type="Pfam" id="PF00295">
    <property type="entry name" value="Glyco_hydro_28"/>
    <property type="match status" value="1"/>
</dbReference>
<dbReference type="Proteomes" id="UP000797356">
    <property type="component" value="Chromosome 11"/>
</dbReference>
<evidence type="ECO:0000256" key="7">
    <source>
        <dbReference type="ARBA" id="ARBA00023316"/>
    </source>
</evidence>
<evidence type="ECO:0000313" key="9">
    <source>
        <dbReference type="EMBL" id="KAG1363691.1"/>
    </source>
</evidence>
<keyword evidence="3" id="KW-0134">Cell wall</keyword>
<dbReference type="InterPro" id="IPR000743">
    <property type="entry name" value="Glyco_hydro_28"/>
</dbReference>
<evidence type="ECO:0000256" key="8">
    <source>
        <dbReference type="RuleBase" id="RU361169"/>
    </source>
</evidence>
<accession>A0A8K0INV3</accession>
<keyword evidence="6 8" id="KW-0326">Glycosidase</keyword>
<evidence type="ECO:0000256" key="5">
    <source>
        <dbReference type="ARBA" id="ARBA00022801"/>
    </source>
</evidence>
<comment type="similarity">
    <text evidence="2 8">Belongs to the glycosyl hydrolase 28 family.</text>
</comment>
<dbReference type="AlphaFoldDB" id="A0A8K0INV3"/>
<reference evidence="9" key="2">
    <citation type="submission" date="2019-07" db="EMBL/GenBank/DDBJ databases">
        <authorList>
            <person name="Yang Y."/>
            <person name="Bocs S."/>
            <person name="Baudouin L."/>
        </authorList>
    </citation>
    <scope>NUCLEOTIDE SEQUENCE</scope>
    <source>
        <tissue evidence="9">Spear leaf of Hainan Tall coconut</tissue>
    </source>
</reference>
<sequence>MPMHVVLVSGGIGSLGKEYDEKGVENVTVKSTVFTGTENGLRIKTWGRPSGGFAKGVVFEHALMQNVRNPIIIDQNYCPEERGCPDQNSGIKISQMTYGDIQGSSTSLVVVNFDCSAINPCSGLGLQDIKLTYGNGPAESSCDDGTAFGLVEPPSRLV</sequence>
<keyword evidence="4" id="KW-0964">Secreted</keyword>
<proteinExistence type="inferred from homology"/>
<dbReference type="SUPFAM" id="SSF51126">
    <property type="entry name" value="Pectin lyase-like"/>
    <property type="match status" value="1"/>
</dbReference>
<dbReference type="InterPro" id="IPR012334">
    <property type="entry name" value="Pectin_lyas_fold"/>
</dbReference>
<name>A0A8K0INV3_COCNU</name>
<dbReference type="EMBL" id="CM017882">
    <property type="protein sequence ID" value="KAG1363691.1"/>
    <property type="molecule type" value="Genomic_DNA"/>
</dbReference>
<dbReference type="GO" id="GO:0071555">
    <property type="term" value="P:cell wall organization"/>
    <property type="evidence" value="ECO:0007669"/>
    <property type="project" value="UniProtKB-KW"/>
</dbReference>
<dbReference type="Gene3D" id="2.160.20.10">
    <property type="entry name" value="Single-stranded right-handed beta-helix, Pectin lyase-like"/>
    <property type="match status" value="1"/>
</dbReference>